<sequence length="403" mass="46010">MAPPLAGDEEDEKARWCGLNMDVMEMILKPLPIADHISVSVVCKSWRLATSDIILPALRAPWLLGSHMDSASLNWGFYTSSNGGRSLGLEIPREFRSQWCCGSSKGWLMHLRQPRRRFREYEARLLNPITGATVELPSFPPTIIKSIISTSPFATDFMLAALCFELTNFDKYVIVYQPRHPRCKKILVDDAIDIMFHHGRLYVLTDSAEIWVCMFDPRWKVSFQYIPTLYEEEDRHPGSYWGKLVGCNDGVFVVYCSVTTGVEGQQLKVFKVKEWGLRGRRRRRAVEVNSLGGRTFFIGPFSDGVAISKMKSSSKLDIIKPDHIYYLAGSEYSLWAHCMQKGRSFRVEGFKPVDHILEWFIPDLEDRSSLMIVTPTHSRSLLLTIIIVVFAVTVRCMLGWLSI</sequence>
<comment type="caution">
    <text evidence="4">The sequence shown here is derived from an EMBL/GenBank/DDBJ whole genome shotgun (WGS) entry which is preliminary data.</text>
</comment>
<dbReference type="SUPFAM" id="SSF81383">
    <property type="entry name" value="F-box domain"/>
    <property type="match status" value="1"/>
</dbReference>
<dbReference type="InterPro" id="IPR005174">
    <property type="entry name" value="KIB1-4_b-propeller"/>
</dbReference>
<evidence type="ECO:0008006" key="6">
    <source>
        <dbReference type="Google" id="ProtNLM"/>
    </source>
</evidence>
<gene>
    <name evidence="4" type="ORF">C4D60_Mb09t21190</name>
</gene>
<name>A0A4S8II26_MUSBA</name>
<dbReference type="PANTHER" id="PTHR44259">
    <property type="entry name" value="OS07G0183000 PROTEIN-RELATED"/>
    <property type="match status" value="1"/>
</dbReference>
<evidence type="ECO:0000256" key="1">
    <source>
        <dbReference type="SAM" id="Phobius"/>
    </source>
</evidence>
<keyword evidence="1" id="KW-0812">Transmembrane</keyword>
<dbReference type="Pfam" id="PF03478">
    <property type="entry name" value="Beta-prop_KIB1-4"/>
    <property type="match status" value="1"/>
</dbReference>
<keyword evidence="1" id="KW-0472">Membrane</keyword>
<evidence type="ECO:0000259" key="2">
    <source>
        <dbReference type="Pfam" id="PF00646"/>
    </source>
</evidence>
<dbReference type="InterPro" id="IPR050942">
    <property type="entry name" value="F-box_BR-signaling"/>
</dbReference>
<feature type="domain" description="KIB1-4 beta-propeller" evidence="3">
    <location>
        <begin position="85"/>
        <end position="327"/>
    </location>
</feature>
<keyword evidence="5" id="KW-1185">Reference proteome</keyword>
<dbReference type="Pfam" id="PF00646">
    <property type="entry name" value="F-box"/>
    <property type="match status" value="1"/>
</dbReference>
<evidence type="ECO:0000313" key="5">
    <source>
        <dbReference type="Proteomes" id="UP000317650"/>
    </source>
</evidence>
<dbReference type="InterPro" id="IPR001810">
    <property type="entry name" value="F-box_dom"/>
</dbReference>
<protein>
    <recommendedName>
        <fullName evidence="6">F-box domain-containing protein</fullName>
    </recommendedName>
</protein>
<dbReference type="EMBL" id="PYDT01000010">
    <property type="protein sequence ID" value="THU47961.1"/>
    <property type="molecule type" value="Genomic_DNA"/>
</dbReference>
<keyword evidence="1" id="KW-1133">Transmembrane helix</keyword>
<dbReference type="PANTHER" id="PTHR44259:SF114">
    <property type="entry name" value="OS06G0707300 PROTEIN"/>
    <property type="match status" value="1"/>
</dbReference>
<dbReference type="Proteomes" id="UP000317650">
    <property type="component" value="Chromosome 9"/>
</dbReference>
<organism evidence="4 5">
    <name type="scientific">Musa balbisiana</name>
    <name type="common">Banana</name>
    <dbReference type="NCBI Taxonomy" id="52838"/>
    <lineage>
        <taxon>Eukaryota</taxon>
        <taxon>Viridiplantae</taxon>
        <taxon>Streptophyta</taxon>
        <taxon>Embryophyta</taxon>
        <taxon>Tracheophyta</taxon>
        <taxon>Spermatophyta</taxon>
        <taxon>Magnoliopsida</taxon>
        <taxon>Liliopsida</taxon>
        <taxon>Zingiberales</taxon>
        <taxon>Musaceae</taxon>
        <taxon>Musa</taxon>
    </lineage>
</organism>
<feature type="domain" description="F-box" evidence="2">
    <location>
        <begin position="16"/>
        <end position="50"/>
    </location>
</feature>
<evidence type="ECO:0000313" key="4">
    <source>
        <dbReference type="EMBL" id="THU47961.1"/>
    </source>
</evidence>
<proteinExistence type="predicted"/>
<accession>A0A4S8II26</accession>
<dbReference type="AlphaFoldDB" id="A0A4S8II26"/>
<feature type="transmembrane region" description="Helical" evidence="1">
    <location>
        <begin position="381"/>
        <end position="401"/>
    </location>
</feature>
<reference evidence="4 5" key="1">
    <citation type="journal article" date="2019" name="Nat. Plants">
        <title>Genome sequencing of Musa balbisiana reveals subgenome evolution and function divergence in polyploid bananas.</title>
        <authorList>
            <person name="Yao X."/>
        </authorList>
    </citation>
    <scope>NUCLEOTIDE SEQUENCE [LARGE SCALE GENOMIC DNA]</scope>
    <source>
        <strain evidence="5">cv. DH-PKW</strain>
        <tissue evidence="4">Leaves</tissue>
    </source>
</reference>
<dbReference type="InterPro" id="IPR036047">
    <property type="entry name" value="F-box-like_dom_sf"/>
</dbReference>
<dbReference type="Gene3D" id="1.20.1280.50">
    <property type="match status" value="1"/>
</dbReference>
<evidence type="ECO:0000259" key="3">
    <source>
        <dbReference type="Pfam" id="PF03478"/>
    </source>
</evidence>